<accession>A0AAN6RQA9</accession>
<evidence type="ECO:0008006" key="3">
    <source>
        <dbReference type="Google" id="ProtNLM"/>
    </source>
</evidence>
<evidence type="ECO:0000313" key="1">
    <source>
        <dbReference type="EMBL" id="KAK3898548.1"/>
    </source>
</evidence>
<proteinExistence type="predicted"/>
<dbReference type="AlphaFoldDB" id="A0AAN6RQA9"/>
<dbReference type="Proteomes" id="UP001303889">
    <property type="component" value="Unassembled WGS sequence"/>
</dbReference>
<comment type="caution">
    <text evidence="1">The sequence shown here is derived from an EMBL/GenBank/DDBJ whole genome shotgun (WGS) entry which is preliminary data.</text>
</comment>
<name>A0AAN6RQA9_9PEZI</name>
<organism evidence="1 2">
    <name type="scientific">Staphylotrichum tortipilum</name>
    <dbReference type="NCBI Taxonomy" id="2831512"/>
    <lineage>
        <taxon>Eukaryota</taxon>
        <taxon>Fungi</taxon>
        <taxon>Dikarya</taxon>
        <taxon>Ascomycota</taxon>
        <taxon>Pezizomycotina</taxon>
        <taxon>Sordariomycetes</taxon>
        <taxon>Sordariomycetidae</taxon>
        <taxon>Sordariales</taxon>
        <taxon>Chaetomiaceae</taxon>
        <taxon>Staphylotrichum</taxon>
    </lineage>
</organism>
<keyword evidence="2" id="KW-1185">Reference proteome</keyword>
<dbReference type="EMBL" id="MU855919">
    <property type="protein sequence ID" value="KAK3898548.1"/>
    <property type="molecule type" value="Genomic_DNA"/>
</dbReference>
<gene>
    <name evidence="1" type="ORF">C8A05DRAFT_37868</name>
</gene>
<evidence type="ECO:0000313" key="2">
    <source>
        <dbReference type="Proteomes" id="UP001303889"/>
    </source>
</evidence>
<reference evidence="1" key="2">
    <citation type="submission" date="2023-05" db="EMBL/GenBank/DDBJ databases">
        <authorList>
            <consortium name="Lawrence Berkeley National Laboratory"/>
            <person name="Steindorff A."/>
            <person name="Hensen N."/>
            <person name="Bonometti L."/>
            <person name="Westerberg I."/>
            <person name="Brannstrom I.O."/>
            <person name="Guillou S."/>
            <person name="Cros-Aarteil S."/>
            <person name="Calhoun S."/>
            <person name="Haridas S."/>
            <person name="Kuo A."/>
            <person name="Mondo S."/>
            <person name="Pangilinan J."/>
            <person name="Riley R."/>
            <person name="Labutti K."/>
            <person name="Andreopoulos B."/>
            <person name="Lipzen A."/>
            <person name="Chen C."/>
            <person name="Yanf M."/>
            <person name="Daum C."/>
            <person name="Ng V."/>
            <person name="Clum A."/>
            <person name="Ohm R."/>
            <person name="Martin F."/>
            <person name="Silar P."/>
            <person name="Natvig D."/>
            <person name="Lalanne C."/>
            <person name="Gautier V."/>
            <person name="Ament-Velasquez S.L."/>
            <person name="Kruys A."/>
            <person name="Hutchinson M.I."/>
            <person name="Powell A.J."/>
            <person name="Barry K."/>
            <person name="Miller A.N."/>
            <person name="Grigoriev I.V."/>
            <person name="Debuchy R."/>
            <person name="Gladieux P."/>
            <person name="Thoren M.H."/>
            <person name="Johannesson H."/>
        </authorList>
    </citation>
    <scope>NUCLEOTIDE SEQUENCE</scope>
    <source>
        <strain evidence="1">CBS 103.79</strain>
    </source>
</reference>
<dbReference type="SUPFAM" id="SSF56112">
    <property type="entry name" value="Protein kinase-like (PK-like)"/>
    <property type="match status" value="1"/>
</dbReference>
<sequence>MPYQKGVELRIRRHVPPEPFYNGHGRCPRSHVGLNHDLEFPLEADPVEFALKFPPLETEPPDEEEHTFTITGVKTLRRFHIDGGGAHILVGYFDGDETAICDDGIDCMMLADADYATEAWAYEIMQPVEGVAAKLVPEYFGAWTFALDTNHPGRQRWVRMILLELLARETILDKIRKATDDNKVQQDLLPDEKTRLRLLRDTLDAERSIWWDAEVLHVDLSPRNVMVEPDGRFDFNQAELFRFQLRPHSKHREDADPLPKSPIERYWPYSPGGGTFTYRYEPWADWVPPGWLEDGERMAEWLLKTWKDVTPGKYLPLTNHFLNHSAHAERSKKLQATLEKLGRKPAHELADMD</sequence>
<protein>
    <recommendedName>
        <fullName evidence="3">Protein kinase domain-containing protein</fullName>
    </recommendedName>
</protein>
<dbReference type="InterPro" id="IPR011009">
    <property type="entry name" value="Kinase-like_dom_sf"/>
</dbReference>
<reference evidence="1" key="1">
    <citation type="journal article" date="2023" name="Mol. Phylogenet. Evol.">
        <title>Genome-scale phylogeny and comparative genomics of the fungal order Sordariales.</title>
        <authorList>
            <person name="Hensen N."/>
            <person name="Bonometti L."/>
            <person name="Westerberg I."/>
            <person name="Brannstrom I.O."/>
            <person name="Guillou S."/>
            <person name="Cros-Aarteil S."/>
            <person name="Calhoun S."/>
            <person name="Haridas S."/>
            <person name="Kuo A."/>
            <person name="Mondo S."/>
            <person name="Pangilinan J."/>
            <person name="Riley R."/>
            <person name="LaButti K."/>
            <person name="Andreopoulos B."/>
            <person name="Lipzen A."/>
            <person name="Chen C."/>
            <person name="Yan M."/>
            <person name="Daum C."/>
            <person name="Ng V."/>
            <person name="Clum A."/>
            <person name="Steindorff A."/>
            <person name="Ohm R.A."/>
            <person name="Martin F."/>
            <person name="Silar P."/>
            <person name="Natvig D.O."/>
            <person name="Lalanne C."/>
            <person name="Gautier V."/>
            <person name="Ament-Velasquez S.L."/>
            <person name="Kruys A."/>
            <person name="Hutchinson M.I."/>
            <person name="Powell A.J."/>
            <person name="Barry K."/>
            <person name="Miller A.N."/>
            <person name="Grigoriev I.V."/>
            <person name="Debuchy R."/>
            <person name="Gladieux P."/>
            <person name="Hiltunen Thoren M."/>
            <person name="Johannesson H."/>
        </authorList>
    </citation>
    <scope>NUCLEOTIDE SEQUENCE</scope>
    <source>
        <strain evidence="1">CBS 103.79</strain>
    </source>
</reference>